<protein>
    <submittedName>
        <fullName evidence="2">Uncharacterized protein</fullName>
    </submittedName>
</protein>
<name>A0A0M3IE46_ASCLU</name>
<organism evidence="1 2">
    <name type="scientific">Ascaris lumbricoides</name>
    <name type="common">Giant roundworm</name>
    <dbReference type="NCBI Taxonomy" id="6252"/>
    <lineage>
        <taxon>Eukaryota</taxon>
        <taxon>Metazoa</taxon>
        <taxon>Ecdysozoa</taxon>
        <taxon>Nematoda</taxon>
        <taxon>Chromadorea</taxon>
        <taxon>Rhabditida</taxon>
        <taxon>Spirurina</taxon>
        <taxon>Ascaridomorpha</taxon>
        <taxon>Ascaridoidea</taxon>
        <taxon>Ascarididae</taxon>
        <taxon>Ascaris</taxon>
    </lineage>
</organism>
<reference evidence="2" key="1">
    <citation type="submission" date="2017-02" db="UniProtKB">
        <authorList>
            <consortium name="WormBaseParasite"/>
        </authorList>
    </citation>
    <scope>IDENTIFICATION</scope>
</reference>
<dbReference type="AlphaFoldDB" id="A0A0M3IE46"/>
<proteinExistence type="predicted"/>
<dbReference type="Proteomes" id="UP000036681">
    <property type="component" value="Unplaced"/>
</dbReference>
<accession>A0A0M3IE46</accession>
<dbReference type="WBParaSite" id="ALUE_0001634301-mRNA-1">
    <property type="protein sequence ID" value="ALUE_0001634301-mRNA-1"/>
    <property type="gene ID" value="ALUE_0001634301"/>
</dbReference>
<keyword evidence="1" id="KW-1185">Reference proteome</keyword>
<sequence length="114" mass="12743">MTLLKLVSSPYSFPGKLSWIIRFADVETTTDRSNSGMSAALYQIGCRITGESHMGSPPNLFKRNGLRLSEAFSSNHLMTFCCRKNATSIHLTAFDYSERYYNSRGSLGLREGGY</sequence>
<evidence type="ECO:0000313" key="2">
    <source>
        <dbReference type="WBParaSite" id="ALUE_0001634301-mRNA-1"/>
    </source>
</evidence>
<evidence type="ECO:0000313" key="1">
    <source>
        <dbReference type="Proteomes" id="UP000036681"/>
    </source>
</evidence>